<keyword evidence="3" id="KW-1185">Reference proteome</keyword>
<dbReference type="EMBL" id="FOLB01000001">
    <property type="protein sequence ID" value="SFB73798.1"/>
    <property type="molecule type" value="Genomic_DNA"/>
</dbReference>
<evidence type="ECO:0000313" key="2">
    <source>
        <dbReference type="EMBL" id="SFB73798.1"/>
    </source>
</evidence>
<sequence length="481" mass="51495">MTIDALPHRTRHRIAVIGGGASGVLTAVNLLARSDDPGLEVVIHEASGVVGRGVAYGTNDQRHLLNVRARHMSAFPDSPGDLLDWALRTGRSDDPQGFLPRADFAIYLQDRLTDVADDRLRIRAGRVTDIVRTDPGSDSDPAGGFEIVTERSRSRADAVVLCLGNQRPAPLRDASGEPLAEAPWHLANPWDLGRLRTLPADARVLVIGTGLTAIDTAITLLEDGPRRRVSLVSRSGILPKPHVEQQHTAWVTKVPAGPLTADLLAAAVRAECEAARHLGVNWRNVVDGLRPHTQDIWRRLPLPERRRFLSVYDREWEVRRHRMAPEVALRLARYRFEGRLTVASGALHTTTDLGARCAVSTAPGGPASEVDAVVNCTGPLSDLGRATDPLLVALRDSGLIAPDPLALGLDTTLDGRVVGIDGGVVGGLFTVGPARKGTLWESTAIPEIRAQAAGVAAILSDQLDGSGTSTFEQSTLGLTPK</sequence>
<dbReference type="PANTHER" id="PTHR40254:SF1">
    <property type="entry name" value="BLR0577 PROTEIN"/>
    <property type="match status" value="1"/>
</dbReference>
<dbReference type="InterPro" id="IPR038732">
    <property type="entry name" value="HpyO/CreE_NAD-binding"/>
</dbReference>
<accession>A0A1I1DL30</accession>
<dbReference type="Pfam" id="PF13454">
    <property type="entry name" value="NAD_binding_9"/>
    <property type="match status" value="1"/>
</dbReference>
<evidence type="ECO:0000313" key="3">
    <source>
        <dbReference type="Proteomes" id="UP000198832"/>
    </source>
</evidence>
<dbReference type="AlphaFoldDB" id="A0A1I1DL30"/>
<gene>
    <name evidence="2" type="ORF">SAMN04487968_101231</name>
</gene>
<dbReference type="PANTHER" id="PTHR40254">
    <property type="entry name" value="BLR0577 PROTEIN"/>
    <property type="match status" value="1"/>
</dbReference>
<dbReference type="Gene3D" id="3.50.50.60">
    <property type="entry name" value="FAD/NAD(P)-binding domain"/>
    <property type="match status" value="1"/>
</dbReference>
<dbReference type="InterPro" id="IPR036188">
    <property type="entry name" value="FAD/NAD-bd_sf"/>
</dbReference>
<proteinExistence type="predicted"/>
<evidence type="ECO:0000259" key="1">
    <source>
        <dbReference type="Pfam" id="PF13454"/>
    </source>
</evidence>
<dbReference type="STRING" id="574651.SAMN04487968_101231"/>
<dbReference type="SUPFAM" id="SSF51905">
    <property type="entry name" value="FAD/NAD(P)-binding domain"/>
    <property type="match status" value="2"/>
</dbReference>
<protein>
    <submittedName>
        <fullName evidence="2">Uncharacterized NAD(P)/FAD-binding protein YdhS</fullName>
    </submittedName>
</protein>
<dbReference type="InterPro" id="IPR052189">
    <property type="entry name" value="L-asp_N-monooxygenase_NS-form"/>
</dbReference>
<name>A0A1I1DL30_9ACTN</name>
<feature type="domain" description="FAD-dependent urate hydroxylase HpyO/Asp monooxygenase CreE-like FAD/NAD(P)-binding" evidence="1">
    <location>
        <begin position="15"/>
        <end position="166"/>
    </location>
</feature>
<dbReference type="Proteomes" id="UP000198832">
    <property type="component" value="Unassembled WGS sequence"/>
</dbReference>
<organism evidence="2 3">
    <name type="scientific">Nocardioides terrae</name>
    <dbReference type="NCBI Taxonomy" id="574651"/>
    <lineage>
        <taxon>Bacteria</taxon>
        <taxon>Bacillati</taxon>
        <taxon>Actinomycetota</taxon>
        <taxon>Actinomycetes</taxon>
        <taxon>Propionibacteriales</taxon>
        <taxon>Nocardioidaceae</taxon>
        <taxon>Nocardioides</taxon>
    </lineage>
</organism>
<reference evidence="2 3" key="1">
    <citation type="submission" date="2016-10" db="EMBL/GenBank/DDBJ databases">
        <authorList>
            <person name="de Groot N.N."/>
        </authorList>
    </citation>
    <scope>NUCLEOTIDE SEQUENCE [LARGE SCALE GENOMIC DNA]</scope>
    <source>
        <strain evidence="2 3">CGMCC 1.7056</strain>
    </source>
</reference>
<dbReference type="RefSeq" id="WP_245750060.1">
    <property type="nucleotide sequence ID" value="NZ_FOLB01000001.1"/>
</dbReference>